<dbReference type="SUPFAM" id="SSF53474">
    <property type="entry name" value="alpha/beta-Hydrolases"/>
    <property type="match status" value="1"/>
</dbReference>
<dbReference type="GO" id="GO:0006508">
    <property type="term" value="P:proteolysis"/>
    <property type="evidence" value="ECO:0007669"/>
    <property type="project" value="InterPro"/>
</dbReference>
<evidence type="ECO:0000313" key="5">
    <source>
        <dbReference type="EMBL" id="MBB5475736.1"/>
    </source>
</evidence>
<dbReference type="PANTHER" id="PTHR42776:SF27">
    <property type="entry name" value="DIPEPTIDYL PEPTIDASE FAMILY MEMBER 6"/>
    <property type="match status" value="1"/>
</dbReference>
<accession>A0A840VIP3</accession>
<keyword evidence="5" id="KW-0645">Protease</keyword>
<feature type="region of interest" description="Disordered" evidence="3">
    <location>
        <begin position="1"/>
        <end position="42"/>
    </location>
</feature>
<dbReference type="Pfam" id="PF00326">
    <property type="entry name" value="Peptidase_S9"/>
    <property type="match status" value="1"/>
</dbReference>
<dbReference type="InterPro" id="IPR001375">
    <property type="entry name" value="Peptidase_S9_cat"/>
</dbReference>
<keyword evidence="5" id="KW-0031">Aminopeptidase</keyword>
<keyword evidence="1" id="KW-0378">Hydrolase</keyword>
<proteinExistence type="predicted"/>
<dbReference type="AlphaFoldDB" id="A0A840VIP3"/>
<protein>
    <submittedName>
        <fullName evidence="5">Dipeptidyl aminopeptidase/acylaminoacyl peptidase</fullName>
    </submittedName>
</protein>
<sequence length="616" mass="64669">MSVRTEVPRTTRRTRPASHRPAPPSSLPAGEDFAPAPSPDGRRVAFLSDRAGTPGVWVRDVDAAEAVALPTGDEPVLALSWSPDGRWLACVIAPGGAPRTELWVLRPDGSRRRQVAGFGRRSAALAGWLPGGAVMAVTETDEQGRAVLIDAGTGHRRVLAEGDLLTLLDVTPDASAALLRRGPRNARWLELLDVATGVRRRLLPDTGRGSTDQGWFGSDGTSVLARTDAFSELAALVRVDLTRPEQTPTRLAGRPDAELEHAAPSADGHRAALLWNTYGGRSELSLLDLADNVQRAVGAPGEVLDDAVFAAGGDLLCLTAQGPVQPREVWLVDPPTGALRPLRPGSTAPRTGDTGVAPQLVDLRARDGLPLSGWLYRPSGPGPWPTAISLHGGPEAQERPGYNPLFQALVAQGVAVFAPNVRGSSGFGRSFVAADNLAGRYGAIADVAACADFLVDSGVARPGQLGCLGRSYGGYLVLAVLVNFPGLFAAGVAECGISDFRTFFAGTEPWIAAAAVSKYGDPERDGELLRDLSPLTHIDRLDVPVLLIHGANDTNVPAGESTQVAQALAARNVPHGHLVLTGEGHDFLARANQETARTATTGWLTRHLAATVTTVG</sequence>
<dbReference type="Pfam" id="PF07676">
    <property type="entry name" value="PD40"/>
    <property type="match status" value="1"/>
</dbReference>
<reference evidence="5 6" key="1">
    <citation type="submission" date="2020-08" db="EMBL/GenBank/DDBJ databases">
        <title>Sequencing the genomes of 1000 actinobacteria strains.</title>
        <authorList>
            <person name="Klenk H.-P."/>
        </authorList>
    </citation>
    <scope>NUCLEOTIDE SEQUENCE [LARGE SCALE GENOMIC DNA]</scope>
    <source>
        <strain evidence="5 6">DSM 103125</strain>
    </source>
</reference>
<evidence type="ECO:0000256" key="2">
    <source>
        <dbReference type="ARBA" id="ARBA00022825"/>
    </source>
</evidence>
<dbReference type="GO" id="GO:0004177">
    <property type="term" value="F:aminopeptidase activity"/>
    <property type="evidence" value="ECO:0007669"/>
    <property type="project" value="UniProtKB-KW"/>
</dbReference>
<dbReference type="RefSeq" id="WP_184175606.1">
    <property type="nucleotide sequence ID" value="NZ_BMNF01000006.1"/>
</dbReference>
<organism evidence="5 6">
    <name type="scientific">Micromonospora parathelypteridis</name>
    <dbReference type="NCBI Taxonomy" id="1839617"/>
    <lineage>
        <taxon>Bacteria</taxon>
        <taxon>Bacillati</taxon>
        <taxon>Actinomycetota</taxon>
        <taxon>Actinomycetes</taxon>
        <taxon>Micromonosporales</taxon>
        <taxon>Micromonosporaceae</taxon>
        <taxon>Micromonospora</taxon>
    </lineage>
</organism>
<dbReference type="Proteomes" id="UP000586947">
    <property type="component" value="Unassembled WGS sequence"/>
</dbReference>
<feature type="domain" description="Peptidase S9 prolyl oligopeptidase catalytic" evidence="4">
    <location>
        <begin position="406"/>
        <end position="609"/>
    </location>
</feature>
<dbReference type="SUPFAM" id="SSF82171">
    <property type="entry name" value="DPP6 N-terminal domain-like"/>
    <property type="match status" value="1"/>
</dbReference>
<comment type="caution">
    <text evidence="5">The sequence shown here is derived from an EMBL/GenBank/DDBJ whole genome shotgun (WGS) entry which is preliminary data.</text>
</comment>
<evidence type="ECO:0000313" key="6">
    <source>
        <dbReference type="Proteomes" id="UP000586947"/>
    </source>
</evidence>
<dbReference type="Gene3D" id="2.120.10.30">
    <property type="entry name" value="TolB, C-terminal domain"/>
    <property type="match status" value="1"/>
</dbReference>
<dbReference type="PANTHER" id="PTHR42776">
    <property type="entry name" value="SERINE PEPTIDASE S9 FAMILY MEMBER"/>
    <property type="match status" value="1"/>
</dbReference>
<dbReference type="PRINTS" id="PR00862">
    <property type="entry name" value="PROLIGOPTASE"/>
</dbReference>
<dbReference type="InterPro" id="IPR011659">
    <property type="entry name" value="WD40"/>
</dbReference>
<dbReference type="InterPro" id="IPR029058">
    <property type="entry name" value="AB_hydrolase_fold"/>
</dbReference>
<dbReference type="EMBL" id="JACHDP010000001">
    <property type="protein sequence ID" value="MBB5475736.1"/>
    <property type="molecule type" value="Genomic_DNA"/>
</dbReference>
<dbReference type="InterPro" id="IPR011042">
    <property type="entry name" value="6-blade_b-propeller_TolB-like"/>
</dbReference>
<dbReference type="Gene3D" id="3.40.50.1820">
    <property type="entry name" value="alpha/beta hydrolase"/>
    <property type="match status" value="1"/>
</dbReference>
<dbReference type="GO" id="GO:0004252">
    <property type="term" value="F:serine-type endopeptidase activity"/>
    <property type="evidence" value="ECO:0007669"/>
    <property type="project" value="InterPro"/>
</dbReference>
<keyword evidence="6" id="KW-1185">Reference proteome</keyword>
<gene>
    <name evidence="5" type="ORF">HNR20_000241</name>
</gene>
<evidence type="ECO:0000256" key="3">
    <source>
        <dbReference type="SAM" id="MobiDB-lite"/>
    </source>
</evidence>
<dbReference type="InterPro" id="IPR002470">
    <property type="entry name" value="Peptidase_S9A"/>
</dbReference>
<evidence type="ECO:0000259" key="4">
    <source>
        <dbReference type="Pfam" id="PF00326"/>
    </source>
</evidence>
<name>A0A840VIP3_9ACTN</name>
<evidence type="ECO:0000256" key="1">
    <source>
        <dbReference type="ARBA" id="ARBA00022801"/>
    </source>
</evidence>
<keyword evidence="2" id="KW-0720">Serine protease</keyword>